<gene>
    <name evidence="2" type="primary">gb02906</name>
    <name evidence="2" type="ORF">PR202_gb02906</name>
</gene>
<dbReference type="AlphaFoldDB" id="A0AAV5E0H5"/>
<proteinExistence type="predicted"/>
<dbReference type="EMBL" id="BQKI01000072">
    <property type="protein sequence ID" value="GJN15957.1"/>
    <property type="molecule type" value="Genomic_DNA"/>
</dbReference>
<protein>
    <submittedName>
        <fullName evidence="2">Uncharacterized protein</fullName>
    </submittedName>
</protein>
<reference evidence="2" key="2">
    <citation type="submission" date="2021-12" db="EMBL/GenBank/DDBJ databases">
        <title>Resequencing data analysis of finger millet.</title>
        <authorList>
            <person name="Hatakeyama M."/>
            <person name="Aluri S."/>
            <person name="Balachadran M.T."/>
            <person name="Sivarajan S.R."/>
            <person name="Poveda L."/>
            <person name="Shimizu-Inatsugi R."/>
            <person name="Schlapbach R."/>
            <person name="Sreeman S.M."/>
            <person name="Shimizu K.K."/>
        </authorList>
    </citation>
    <scope>NUCLEOTIDE SEQUENCE</scope>
</reference>
<organism evidence="2 3">
    <name type="scientific">Eleusine coracana subsp. coracana</name>
    <dbReference type="NCBI Taxonomy" id="191504"/>
    <lineage>
        <taxon>Eukaryota</taxon>
        <taxon>Viridiplantae</taxon>
        <taxon>Streptophyta</taxon>
        <taxon>Embryophyta</taxon>
        <taxon>Tracheophyta</taxon>
        <taxon>Spermatophyta</taxon>
        <taxon>Magnoliopsida</taxon>
        <taxon>Liliopsida</taxon>
        <taxon>Poales</taxon>
        <taxon>Poaceae</taxon>
        <taxon>PACMAD clade</taxon>
        <taxon>Chloridoideae</taxon>
        <taxon>Cynodonteae</taxon>
        <taxon>Eleusininae</taxon>
        <taxon>Eleusine</taxon>
    </lineage>
</organism>
<comment type="caution">
    <text evidence="2">The sequence shown here is derived from an EMBL/GenBank/DDBJ whole genome shotgun (WGS) entry which is preliminary data.</text>
</comment>
<keyword evidence="3" id="KW-1185">Reference proteome</keyword>
<evidence type="ECO:0000313" key="2">
    <source>
        <dbReference type="EMBL" id="GJN15957.1"/>
    </source>
</evidence>
<dbReference type="Proteomes" id="UP001054889">
    <property type="component" value="Unassembled WGS sequence"/>
</dbReference>
<name>A0AAV5E0H5_ELECO</name>
<reference evidence="2" key="1">
    <citation type="journal article" date="2018" name="DNA Res.">
        <title>Multiple hybrid de novo genome assembly of finger millet, an orphan allotetraploid crop.</title>
        <authorList>
            <person name="Hatakeyama M."/>
            <person name="Aluri S."/>
            <person name="Balachadran M.T."/>
            <person name="Sivarajan S.R."/>
            <person name="Patrignani A."/>
            <person name="Gruter S."/>
            <person name="Poveda L."/>
            <person name="Shimizu-Inatsugi R."/>
            <person name="Baeten J."/>
            <person name="Francoijs K.J."/>
            <person name="Nataraja K.N."/>
            <person name="Reddy Y.A.N."/>
            <person name="Phadnis S."/>
            <person name="Ravikumar R.L."/>
            <person name="Schlapbach R."/>
            <person name="Sreeman S.M."/>
            <person name="Shimizu K.K."/>
        </authorList>
    </citation>
    <scope>NUCLEOTIDE SEQUENCE</scope>
</reference>
<accession>A0AAV5E0H5</accession>
<feature type="region of interest" description="Disordered" evidence="1">
    <location>
        <begin position="40"/>
        <end position="80"/>
    </location>
</feature>
<evidence type="ECO:0000313" key="3">
    <source>
        <dbReference type="Proteomes" id="UP001054889"/>
    </source>
</evidence>
<feature type="compositionally biased region" description="Polar residues" evidence="1">
    <location>
        <begin position="41"/>
        <end position="68"/>
    </location>
</feature>
<sequence length="80" mass="8178">MSTQAEARRLMVATSIGAEGPSNDVVVEGNGSFSAKEEMTMATSTGQGGQQVTMPMTTTDSRSTNPGNSPGIGNKGKINN</sequence>
<evidence type="ECO:0000256" key="1">
    <source>
        <dbReference type="SAM" id="MobiDB-lite"/>
    </source>
</evidence>